<dbReference type="AlphaFoldDB" id="A0A2S6ZBR7"/>
<name>A0A2S6ZBR7_9XANT</name>
<gene>
    <name evidence="1" type="ORF">XthCFBP4691_16590</name>
</gene>
<dbReference type="Proteomes" id="UP000239898">
    <property type="component" value="Unassembled WGS sequence"/>
</dbReference>
<protein>
    <submittedName>
        <fullName evidence="1">Uncharacterized protein</fullName>
    </submittedName>
</protein>
<comment type="caution">
    <text evidence="1">The sequence shown here is derived from an EMBL/GenBank/DDBJ whole genome shotgun (WGS) entry which is preliminary data.</text>
</comment>
<evidence type="ECO:0000313" key="2">
    <source>
        <dbReference type="Proteomes" id="UP000239898"/>
    </source>
</evidence>
<dbReference type="OrthoDB" id="7068969at2"/>
<organism evidence="1 2">
    <name type="scientific">Xanthomonas theicola</name>
    <dbReference type="NCBI Taxonomy" id="56464"/>
    <lineage>
        <taxon>Bacteria</taxon>
        <taxon>Pseudomonadati</taxon>
        <taxon>Pseudomonadota</taxon>
        <taxon>Gammaproteobacteria</taxon>
        <taxon>Lysobacterales</taxon>
        <taxon>Lysobacteraceae</taxon>
        <taxon>Xanthomonas</taxon>
    </lineage>
</organism>
<keyword evidence="2" id="KW-1185">Reference proteome</keyword>
<evidence type="ECO:0000313" key="1">
    <source>
        <dbReference type="EMBL" id="PPT83895.1"/>
    </source>
</evidence>
<sequence>METNLLAELHSLPDEALLTADEAAQFLCLKYTTLAWYRCQGVGPKFSRVGPKLRRACAAATWARASA</sequence>
<dbReference type="RefSeq" id="WP_128421421.1">
    <property type="nucleotide sequence ID" value="NZ_CP049017.1"/>
</dbReference>
<reference evidence="1 2" key="1">
    <citation type="submission" date="2016-08" db="EMBL/GenBank/DDBJ databases">
        <title>Evolution of the type three secretion system and type three effector repertoires in Xanthomonas.</title>
        <authorList>
            <person name="Merda D."/>
            <person name="Briand M."/>
            <person name="Bosis E."/>
            <person name="Rousseau C."/>
            <person name="Portier P."/>
            <person name="Jacques M.-A."/>
            <person name="Fischer-Le Saux M."/>
        </authorList>
    </citation>
    <scope>NUCLEOTIDE SEQUENCE [LARGE SCALE GENOMIC DNA]</scope>
    <source>
        <strain evidence="1 2">CFBP 4691</strain>
    </source>
</reference>
<proteinExistence type="predicted"/>
<accession>A0A2S6ZBR7</accession>
<dbReference type="EMBL" id="MIGX01000112">
    <property type="protein sequence ID" value="PPT83895.1"/>
    <property type="molecule type" value="Genomic_DNA"/>
</dbReference>